<keyword evidence="2" id="KW-0472">Membrane</keyword>
<protein>
    <submittedName>
        <fullName evidence="3">Uncharacterized protein</fullName>
    </submittedName>
</protein>
<proteinExistence type="predicted"/>
<accession>A0A1N6QW66</accession>
<keyword evidence="2" id="KW-0812">Transmembrane</keyword>
<feature type="compositionally biased region" description="Polar residues" evidence="1">
    <location>
        <begin position="55"/>
        <end position="64"/>
    </location>
</feature>
<dbReference type="RefSeq" id="WP_076425853.1">
    <property type="nucleotide sequence ID" value="NZ_FTMP01000002.1"/>
</dbReference>
<feature type="transmembrane region" description="Helical" evidence="2">
    <location>
        <begin position="12"/>
        <end position="35"/>
    </location>
</feature>
<gene>
    <name evidence="3" type="ORF">SAMN05878282_102705</name>
</gene>
<dbReference type="Proteomes" id="UP000185841">
    <property type="component" value="Unassembled WGS sequence"/>
</dbReference>
<evidence type="ECO:0000256" key="1">
    <source>
        <dbReference type="SAM" id="MobiDB-lite"/>
    </source>
</evidence>
<name>A0A1N6QW66_AQUAC</name>
<organism evidence="3 4">
    <name type="scientific">Aquipseudomonas alcaligenes</name>
    <name type="common">Pseudomonas alcaligenes</name>
    <dbReference type="NCBI Taxonomy" id="43263"/>
    <lineage>
        <taxon>Bacteria</taxon>
        <taxon>Pseudomonadati</taxon>
        <taxon>Pseudomonadota</taxon>
        <taxon>Gammaproteobacteria</taxon>
        <taxon>Pseudomonadales</taxon>
        <taxon>Pseudomonadaceae</taxon>
        <taxon>Aquipseudomonas</taxon>
    </lineage>
</organism>
<dbReference type="AlphaFoldDB" id="A0A1N6QW66"/>
<reference evidence="3 4" key="1">
    <citation type="submission" date="2017-01" db="EMBL/GenBank/DDBJ databases">
        <authorList>
            <person name="Mah S.A."/>
            <person name="Swanson W.J."/>
            <person name="Moy G.W."/>
            <person name="Vacquier V.D."/>
        </authorList>
    </citation>
    <scope>NUCLEOTIDE SEQUENCE [LARGE SCALE GENOMIC DNA]</scope>
    <source>
        <strain evidence="3 4">RU36E</strain>
    </source>
</reference>
<sequence length="88" mass="9318">MTVSFSLGRYLVALLGEWCFPLVIGMALGIGLSTWQLTEEADLIEQIFTRSMQSVVESCTTSTDPPERRSPPASVTGPPVAGDGGETG</sequence>
<evidence type="ECO:0000313" key="3">
    <source>
        <dbReference type="EMBL" id="SIQ20874.1"/>
    </source>
</evidence>
<evidence type="ECO:0000256" key="2">
    <source>
        <dbReference type="SAM" id="Phobius"/>
    </source>
</evidence>
<evidence type="ECO:0000313" key="4">
    <source>
        <dbReference type="Proteomes" id="UP000185841"/>
    </source>
</evidence>
<dbReference type="EMBL" id="FTMP01000002">
    <property type="protein sequence ID" value="SIQ20874.1"/>
    <property type="molecule type" value="Genomic_DNA"/>
</dbReference>
<feature type="region of interest" description="Disordered" evidence="1">
    <location>
        <begin position="55"/>
        <end position="88"/>
    </location>
</feature>
<keyword evidence="2" id="KW-1133">Transmembrane helix</keyword>